<dbReference type="Proteomes" id="UP000093510">
    <property type="component" value="Unassembled WGS sequence"/>
</dbReference>
<dbReference type="EMBL" id="LVEP01000019">
    <property type="protein sequence ID" value="OCB76882.1"/>
    <property type="molecule type" value="Genomic_DNA"/>
</dbReference>
<evidence type="ECO:0000313" key="1">
    <source>
        <dbReference type="EMBL" id="OCB76882.1"/>
    </source>
</evidence>
<proteinExistence type="predicted"/>
<accession>A0A1B9E4K6</accession>
<reference evidence="1 2" key="1">
    <citation type="submission" date="2016-03" db="EMBL/GenBank/DDBJ databases">
        <authorList>
            <person name="Ploux O."/>
        </authorList>
    </citation>
    <scope>NUCLEOTIDE SEQUENCE [LARGE SCALE GENOMIC DNA]</scope>
    <source>
        <strain evidence="1 2">LPB0076</strain>
    </source>
</reference>
<evidence type="ECO:0000313" key="2">
    <source>
        <dbReference type="Proteomes" id="UP000093510"/>
    </source>
</evidence>
<gene>
    <name evidence="1" type="ORF">LPBF_05570</name>
</gene>
<comment type="caution">
    <text evidence="1">The sequence shown here is derived from an EMBL/GenBank/DDBJ whole genome shotgun (WGS) entry which is preliminary data.</text>
</comment>
<keyword evidence="2" id="KW-1185">Reference proteome</keyword>
<dbReference type="AlphaFoldDB" id="A0A1B9E4K6"/>
<name>A0A1B9E4K6_9FLAO</name>
<sequence>MYFRLWITIQSKAEIIPNEPRQVMLSREVMIKKTLIQGFLAIINHHFQFNKKIIPPFICNFLYE</sequence>
<organism evidence="1 2">
    <name type="scientific">Flavobacterium crassostreae</name>
    <dbReference type="NCBI Taxonomy" id="1763534"/>
    <lineage>
        <taxon>Bacteria</taxon>
        <taxon>Pseudomonadati</taxon>
        <taxon>Bacteroidota</taxon>
        <taxon>Flavobacteriia</taxon>
        <taxon>Flavobacteriales</taxon>
        <taxon>Flavobacteriaceae</taxon>
        <taxon>Flavobacterium</taxon>
    </lineage>
</organism>
<protein>
    <submittedName>
        <fullName evidence="1">Uncharacterized protein</fullName>
    </submittedName>
</protein>